<comment type="caution">
    <text evidence="3">The sequence shown here is derived from an EMBL/GenBank/DDBJ whole genome shotgun (WGS) entry which is preliminary data.</text>
</comment>
<evidence type="ECO:0008006" key="5">
    <source>
        <dbReference type="Google" id="ProtNLM"/>
    </source>
</evidence>
<keyword evidence="4" id="KW-1185">Reference proteome</keyword>
<evidence type="ECO:0000313" key="4">
    <source>
        <dbReference type="Proteomes" id="UP001237207"/>
    </source>
</evidence>
<dbReference type="PROSITE" id="PS51257">
    <property type="entry name" value="PROKAR_LIPOPROTEIN"/>
    <property type="match status" value="1"/>
</dbReference>
<accession>A0AAJ1T2E6</accession>
<dbReference type="EMBL" id="JAUSUC010000020">
    <property type="protein sequence ID" value="MDQ0215441.1"/>
    <property type="molecule type" value="Genomic_DNA"/>
</dbReference>
<dbReference type="AlphaFoldDB" id="A0AAJ1T2E6"/>
<name>A0AAJ1T2E6_9BACI</name>
<keyword evidence="2" id="KW-0732">Signal</keyword>
<dbReference type="RefSeq" id="WP_307257446.1">
    <property type="nucleotide sequence ID" value="NZ_JAUSUC010000020.1"/>
</dbReference>
<gene>
    <name evidence="3" type="ORF">J2S13_001858</name>
</gene>
<proteinExistence type="predicted"/>
<organism evidence="3 4">
    <name type="scientific">Oikeobacillus pervagus</name>
    <dbReference type="NCBI Taxonomy" id="1325931"/>
    <lineage>
        <taxon>Bacteria</taxon>
        <taxon>Bacillati</taxon>
        <taxon>Bacillota</taxon>
        <taxon>Bacilli</taxon>
        <taxon>Bacillales</taxon>
        <taxon>Bacillaceae</taxon>
        <taxon>Oikeobacillus</taxon>
    </lineage>
</organism>
<feature type="compositionally biased region" description="Basic and acidic residues" evidence="1">
    <location>
        <begin position="28"/>
        <end position="54"/>
    </location>
</feature>
<evidence type="ECO:0000256" key="2">
    <source>
        <dbReference type="SAM" id="SignalP"/>
    </source>
</evidence>
<feature type="chain" id="PRO_5042548167" description="Lipoprotein" evidence="2">
    <location>
        <begin position="22"/>
        <end position="398"/>
    </location>
</feature>
<evidence type="ECO:0000313" key="3">
    <source>
        <dbReference type="EMBL" id="MDQ0215441.1"/>
    </source>
</evidence>
<protein>
    <recommendedName>
        <fullName evidence="5">Lipoprotein</fullName>
    </recommendedName>
</protein>
<feature type="signal peptide" evidence="2">
    <location>
        <begin position="1"/>
        <end position="21"/>
    </location>
</feature>
<dbReference type="Proteomes" id="UP001237207">
    <property type="component" value="Unassembled WGS sequence"/>
</dbReference>
<evidence type="ECO:0000256" key="1">
    <source>
        <dbReference type="SAM" id="MobiDB-lite"/>
    </source>
</evidence>
<feature type="region of interest" description="Disordered" evidence="1">
    <location>
        <begin position="26"/>
        <end position="55"/>
    </location>
</feature>
<reference evidence="3" key="1">
    <citation type="submission" date="2023-07" db="EMBL/GenBank/DDBJ databases">
        <title>Genomic Encyclopedia of Type Strains, Phase IV (KMG-IV): sequencing the most valuable type-strain genomes for metagenomic binning, comparative biology and taxonomic classification.</title>
        <authorList>
            <person name="Goeker M."/>
        </authorList>
    </citation>
    <scope>NUCLEOTIDE SEQUENCE</scope>
    <source>
        <strain evidence="3">DSM 23947</strain>
    </source>
</reference>
<sequence>MKKRELRRIFASFIAASTILAACGANEEAPKKENKQEEAQPSEDQKAEKEEQVKEYSVNNQLEAYNTYTSELGKVKEGQKADWNAVEEAYKKQMQEAVNQLNGEFAQSIEAAIEGGKTGQIDEIVALQLTDKLTQSYFYQKQKSLQKEIVADLEKGDKETAKAKFEEIKKLSTEIFIPTAEKRDNYYQLTGEDSIAENINNGLTVQEEALTQDKKDDFNVYIQLTDKSIYKIFYLAANGYAEKMDEAGQAGEEEKLKIMQAEAYGFFQAIKDSLSGGDEDASKQLNTLFALDNDPKAIKAAEVKSLFNKAIKGKIFSYHEKAPAALKENKEIDAKISALEGNMFTNMIEIQIKDQLGEQKAKELSANAEKWFQQISENKVDEAKATSEAILADLNQIK</sequence>